<comment type="cofactor">
    <cofactor evidence="6">
        <name>Mg(2+)</name>
        <dbReference type="ChEBI" id="CHEBI:18420"/>
    </cofactor>
</comment>
<dbReference type="InterPro" id="IPR017953">
    <property type="entry name" value="Carbohydrate_kinase_pred_CS"/>
</dbReference>
<dbReference type="InterPro" id="IPR029056">
    <property type="entry name" value="Ribokinase-like"/>
</dbReference>
<evidence type="ECO:0000313" key="8">
    <source>
        <dbReference type="EMBL" id="MDQ0223649.1"/>
    </source>
</evidence>
<comment type="catalytic activity">
    <reaction evidence="6">
        <text>(6S)-NADPHX + ADP = AMP + phosphate + NADPH + H(+)</text>
        <dbReference type="Rhea" id="RHEA:32235"/>
        <dbReference type="ChEBI" id="CHEBI:15378"/>
        <dbReference type="ChEBI" id="CHEBI:43474"/>
        <dbReference type="ChEBI" id="CHEBI:57783"/>
        <dbReference type="ChEBI" id="CHEBI:64076"/>
        <dbReference type="ChEBI" id="CHEBI:456215"/>
        <dbReference type="ChEBI" id="CHEBI:456216"/>
        <dbReference type="EC" id="4.2.1.136"/>
    </reaction>
</comment>
<comment type="catalytic activity">
    <reaction evidence="6">
        <text>(6S)-NADHX + ADP = AMP + phosphate + NADH + H(+)</text>
        <dbReference type="Rhea" id="RHEA:32223"/>
        <dbReference type="ChEBI" id="CHEBI:15378"/>
        <dbReference type="ChEBI" id="CHEBI:43474"/>
        <dbReference type="ChEBI" id="CHEBI:57945"/>
        <dbReference type="ChEBI" id="CHEBI:64074"/>
        <dbReference type="ChEBI" id="CHEBI:456215"/>
        <dbReference type="ChEBI" id="CHEBI:456216"/>
        <dbReference type="EC" id="4.2.1.136"/>
    </reaction>
</comment>
<evidence type="ECO:0000256" key="6">
    <source>
        <dbReference type="HAMAP-Rule" id="MF_01965"/>
    </source>
</evidence>
<comment type="similarity">
    <text evidence="6">Belongs to the NnrD/CARKD family.</text>
</comment>
<evidence type="ECO:0000259" key="7">
    <source>
        <dbReference type="PROSITE" id="PS51383"/>
    </source>
</evidence>
<evidence type="ECO:0000256" key="2">
    <source>
        <dbReference type="ARBA" id="ARBA00022840"/>
    </source>
</evidence>
<feature type="domain" description="YjeF C-terminal" evidence="7">
    <location>
        <begin position="5"/>
        <end position="279"/>
    </location>
</feature>
<dbReference type="Pfam" id="PF01256">
    <property type="entry name" value="Carb_kinase"/>
    <property type="match status" value="1"/>
</dbReference>
<evidence type="ECO:0000256" key="1">
    <source>
        <dbReference type="ARBA" id="ARBA00022741"/>
    </source>
</evidence>
<evidence type="ECO:0000256" key="5">
    <source>
        <dbReference type="ARBA" id="ARBA00023239"/>
    </source>
</evidence>
<proteinExistence type="inferred from homology"/>
<keyword evidence="4 6" id="KW-0520">NAD</keyword>
<dbReference type="Proteomes" id="UP001223079">
    <property type="component" value="Unassembled WGS sequence"/>
</dbReference>
<evidence type="ECO:0000256" key="3">
    <source>
        <dbReference type="ARBA" id="ARBA00022857"/>
    </source>
</evidence>
<sequence>MVKIERSLLNQVIQVRPQASHKGDYGRLLLLGGCYPYGGAILMAAKAAVYSGAGLVTVGTEVANITALHAQLPEAMAFAVTDRSLLEEQLAKAEVVLLGPGLGESDDACHLMESVLSSLSSAQVLILDGSALSVLAKHRERFASLISCQLVLTPHQMEWERLSQVPIAKQTPERSLRALGNFPKGTILVAKGPRTVVLQEGQLPRELTIGGPYQATGGMGDTLAGIIAGFIGQFKGELLDRVTAAVYTHSAIAEELSQSHYVTLPSQIAEKLPVFMHRILLNFK</sequence>
<dbReference type="CDD" id="cd01171">
    <property type="entry name" value="YXKO-related"/>
    <property type="match status" value="1"/>
</dbReference>
<keyword evidence="2 6" id="KW-0067">ATP-binding</keyword>
<comment type="caution">
    <text evidence="8">The sequence shown here is derived from an EMBL/GenBank/DDBJ whole genome shotgun (WGS) entry which is preliminary data.</text>
</comment>
<dbReference type="HAMAP" id="MF_01965">
    <property type="entry name" value="NADHX_dehydratase"/>
    <property type="match status" value="1"/>
</dbReference>
<dbReference type="Gene3D" id="3.40.1190.20">
    <property type="match status" value="1"/>
</dbReference>
<dbReference type="EMBL" id="JAUSTM010000046">
    <property type="protein sequence ID" value="MDQ0223649.1"/>
    <property type="molecule type" value="Genomic_DNA"/>
</dbReference>
<keyword evidence="3 6" id="KW-0521">NADP</keyword>
<evidence type="ECO:0000256" key="4">
    <source>
        <dbReference type="ARBA" id="ARBA00023027"/>
    </source>
</evidence>
<dbReference type="PANTHER" id="PTHR12592:SF0">
    <property type="entry name" value="ATP-DEPENDENT (S)-NAD(P)H-HYDRATE DEHYDRATASE"/>
    <property type="match status" value="1"/>
</dbReference>
<feature type="binding site" evidence="6">
    <location>
        <begin position="191"/>
        <end position="195"/>
    </location>
    <ligand>
        <name>AMP</name>
        <dbReference type="ChEBI" id="CHEBI:456215"/>
    </ligand>
</feature>
<comment type="function">
    <text evidence="6">Catalyzes the dehydration of the S-form of NAD(P)HX at the expense of ADP, which is converted to AMP. Together with NAD(P)HX epimerase, which catalyzes the epimerization of the S- and R-forms, the enzyme allows the repair of both epimers of NAD(P)HX, a damaged form of NAD(P)H that is a result of enzymatic or heat-dependent hydration.</text>
</comment>
<feature type="binding site" evidence="6">
    <location>
        <position position="221"/>
    </location>
    <ligand>
        <name>(6S)-NADPHX</name>
        <dbReference type="ChEBI" id="CHEBI:64076"/>
    </ligand>
</feature>
<protein>
    <recommendedName>
        <fullName evidence="6">ADP-dependent (S)-NAD(P)H-hydrate dehydratase</fullName>
        <ecNumber evidence="6">4.2.1.136</ecNumber>
    </recommendedName>
    <alternativeName>
        <fullName evidence="6">ADP-dependent NAD(P)HX dehydratase</fullName>
    </alternativeName>
</protein>
<dbReference type="SUPFAM" id="SSF53613">
    <property type="entry name" value="Ribokinase-like"/>
    <property type="match status" value="1"/>
</dbReference>
<feature type="binding site" evidence="6">
    <location>
        <position position="40"/>
    </location>
    <ligand>
        <name>(6S)-NADPHX</name>
        <dbReference type="ChEBI" id="CHEBI:64076"/>
    </ligand>
</feature>
<dbReference type="InterPro" id="IPR000631">
    <property type="entry name" value="CARKD"/>
</dbReference>
<accession>A0ABT9YUH3</accession>
<comment type="subunit">
    <text evidence="6">Homotetramer.</text>
</comment>
<feature type="binding site" evidence="6">
    <location>
        <position position="220"/>
    </location>
    <ligand>
        <name>AMP</name>
        <dbReference type="ChEBI" id="CHEBI:456215"/>
    </ligand>
</feature>
<evidence type="ECO:0000313" key="9">
    <source>
        <dbReference type="Proteomes" id="UP001223079"/>
    </source>
</evidence>
<gene>
    <name evidence="6" type="primary">nnrD</name>
    <name evidence="8" type="ORF">J2S23_002226</name>
</gene>
<dbReference type="PROSITE" id="PS51383">
    <property type="entry name" value="YJEF_C_3"/>
    <property type="match status" value="1"/>
</dbReference>
<keyword evidence="1 6" id="KW-0547">Nucleotide-binding</keyword>
<dbReference type="EC" id="4.2.1.136" evidence="6"/>
<feature type="binding site" evidence="6">
    <location>
        <position position="101"/>
    </location>
    <ligand>
        <name>(6S)-NADPHX</name>
        <dbReference type="ChEBI" id="CHEBI:64076"/>
    </ligand>
</feature>
<keyword evidence="9" id="KW-1185">Reference proteome</keyword>
<dbReference type="PROSITE" id="PS01050">
    <property type="entry name" value="YJEF_C_2"/>
    <property type="match status" value="1"/>
</dbReference>
<feature type="binding site" evidence="6">
    <location>
        <position position="155"/>
    </location>
    <ligand>
        <name>(6S)-NADPHX</name>
        <dbReference type="ChEBI" id="CHEBI:64076"/>
    </ligand>
</feature>
<reference evidence="8 9" key="1">
    <citation type="submission" date="2023-07" db="EMBL/GenBank/DDBJ databases">
        <title>Genomic Encyclopedia of Type Strains, Phase IV (KMG-IV): sequencing the most valuable type-strain genomes for metagenomic binning, comparative biology and taxonomic classification.</title>
        <authorList>
            <person name="Goeker M."/>
        </authorList>
    </citation>
    <scope>NUCLEOTIDE SEQUENCE [LARGE SCALE GENOMIC DNA]</scope>
    <source>
        <strain evidence="8 9">DSM 105143</strain>
    </source>
</reference>
<dbReference type="RefSeq" id="WP_307122774.1">
    <property type="nucleotide sequence ID" value="NZ_JAUSTM010000046.1"/>
</dbReference>
<dbReference type="PANTHER" id="PTHR12592">
    <property type="entry name" value="ATP-DEPENDENT (S)-NAD(P)H-HYDRATE DEHYDRATASE FAMILY MEMBER"/>
    <property type="match status" value="1"/>
</dbReference>
<organism evidence="8 9">
    <name type="scientific">Streptococcus moroccensis</name>
    <dbReference type="NCBI Taxonomy" id="1451356"/>
    <lineage>
        <taxon>Bacteria</taxon>
        <taxon>Bacillati</taxon>
        <taxon>Bacillota</taxon>
        <taxon>Bacilli</taxon>
        <taxon>Lactobacillales</taxon>
        <taxon>Streptococcaceae</taxon>
        <taxon>Streptococcus</taxon>
    </lineage>
</organism>
<keyword evidence="5 6" id="KW-0456">Lyase</keyword>
<name>A0ABT9YUH3_9STRE</name>
<dbReference type="NCBIfam" id="TIGR00196">
    <property type="entry name" value="yjeF_cterm"/>
    <property type="match status" value="1"/>
</dbReference>